<protein>
    <submittedName>
        <fullName evidence="5">Uncharacterized protein LOC129340341</fullName>
    </submittedName>
</protein>
<dbReference type="PANTHER" id="PTHR23080">
    <property type="entry name" value="THAP DOMAIN PROTEIN"/>
    <property type="match status" value="1"/>
</dbReference>
<evidence type="ECO:0000313" key="4">
    <source>
        <dbReference type="Proteomes" id="UP001190640"/>
    </source>
</evidence>
<keyword evidence="1" id="KW-0175">Coiled coil</keyword>
<proteinExistence type="predicted"/>
<dbReference type="GeneID" id="129340341"/>
<dbReference type="Proteomes" id="UP001190640">
    <property type="component" value="Chromosome 12"/>
</dbReference>
<dbReference type="AlphaFoldDB" id="A0AA97LD75"/>
<accession>A0AA97LD75</accession>
<organism evidence="4 5">
    <name type="scientific">Eublepharis macularius</name>
    <name type="common">Leopard gecko</name>
    <name type="synonym">Cyrtodactylus macularius</name>
    <dbReference type="NCBI Taxonomy" id="481883"/>
    <lineage>
        <taxon>Eukaryota</taxon>
        <taxon>Metazoa</taxon>
        <taxon>Chordata</taxon>
        <taxon>Craniata</taxon>
        <taxon>Vertebrata</taxon>
        <taxon>Euteleostomi</taxon>
        <taxon>Lepidosauria</taxon>
        <taxon>Squamata</taxon>
        <taxon>Bifurcata</taxon>
        <taxon>Gekkota</taxon>
        <taxon>Eublepharidae</taxon>
        <taxon>Eublepharinae</taxon>
        <taxon>Eublepharis</taxon>
    </lineage>
</organism>
<dbReference type="PANTHER" id="PTHR23080:SF141">
    <property type="entry name" value="TRANSPOSASE HELIX-TURN-HELIX DOMAIN-CONTAINING PROTEIN"/>
    <property type="match status" value="1"/>
</dbReference>
<dbReference type="InterPro" id="IPR027805">
    <property type="entry name" value="Transposase_HTH_dom"/>
</dbReference>
<keyword evidence="4" id="KW-1185">Reference proteome</keyword>
<feature type="region of interest" description="Disordered" evidence="2">
    <location>
        <begin position="22"/>
        <end position="57"/>
    </location>
</feature>
<evidence type="ECO:0000256" key="2">
    <source>
        <dbReference type="SAM" id="MobiDB-lite"/>
    </source>
</evidence>
<dbReference type="KEGG" id="emc:129340341"/>
<evidence type="ECO:0000256" key="1">
    <source>
        <dbReference type="SAM" id="Coils"/>
    </source>
</evidence>
<evidence type="ECO:0000313" key="5">
    <source>
        <dbReference type="RefSeq" id="XP_054851044.1"/>
    </source>
</evidence>
<gene>
    <name evidence="5" type="primary">LOC129340341</name>
</gene>
<evidence type="ECO:0000259" key="3">
    <source>
        <dbReference type="Pfam" id="PF13613"/>
    </source>
</evidence>
<dbReference type="RefSeq" id="XP_054851044.1">
    <property type="nucleotide sequence ID" value="XM_054995069.1"/>
</dbReference>
<dbReference type="Pfam" id="PF13613">
    <property type="entry name" value="HTH_Tnp_4"/>
    <property type="match status" value="1"/>
</dbReference>
<feature type="domain" description="Transposase Helix-turn-helix" evidence="3">
    <location>
        <begin position="258"/>
        <end position="308"/>
    </location>
</feature>
<feature type="coiled-coil region" evidence="1">
    <location>
        <begin position="117"/>
        <end position="187"/>
    </location>
</feature>
<feature type="compositionally biased region" description="Basic residues" evidence="2">
    <location>
        <begin position="36"/>
        <end position="46"/>
    </location>
</feature>
<sequence length="463" mass="52280">MEMSRAFCQTCHDAEHESVAHYGPELEVLTSPAQSSRKKREPRRHGLQPAQETPETHFGLSDLGLAADNSSLAPYEDTSQLAALQDHNAYCVPEEAAPLKSLVISSKEVVHQQSELLLSLQGALEASQKECRELQEKAAEANWPLHPKLGESIAQLEAENRNLCCERDQLKSTAQRLRRELDASGATVLSLSRQLRGQQEAQAYHGAFSLETVKENRKWLRFYTGFDEYPRFTAFLDFLLDSSGQRQEESPERWTHSALSPQNQVFLVLVRLRLGLLLQDLAFRFHISESTASRYWLSWTEVMEQKLKQIPVSCSQRYVDTFKPQRLIRHHDMPLVALDCAELFFEAQGRTRSKEEVHWGPRGRYSIPGYALAAPSGYLTFGSGADKELASLPTFLQVGPVVLSAQQEAAKRQVLSFRSLTDKALSFRFLRVVHPQNMEGQVGRAWTISCYLACLLHEPMGLA</sequence>
<reference evidence="5" key="1">
    <citation type="submission" date="2025-08" db="UniProtKB">
        <authorList>
            <consortium name="RefSeq"/>
        </authorList>
    </citation>
    <scope>IDENTIFICATION</scope>
    <source>
        <tissue evidence="5">Blood</tissue>
    </source>
</reference>
<name>A0AA97LD75_EUBMA</name>